<keyword evidence="2" id="KW-1185">Reference proteome</keyword>
<proteinExistence type="predicted"/>
<gene>
    <name evidence="1" type="ORF">GCM10022222_40440</name>
</gene>
<dbReference type="EMBL" id="BAAAZN010000008">
    <property type="protein sequence ID" value="GAA3552694.1"/>
    <property type="molecule type" value="Genomic_DNA"/>
</dbReference>
<comment type="caution">
    <text evidence="1">The sequence shown here is derived from an EMBL/GenBank/DDBJ whole genome shotgun (WGS) entry which is preliminary data.</text>
</comment>
<evidence type="ECO:0000313" key="2">
    <source>
        <dbReference type="Proteomes" id="UP001500689"/>
    </source>
</evidence>
<organism evidence="1 2">
    <name type="scientific">Amycolatopsis ultiminotia</name>
    <dbReference type="NCBI Taxonomy" id="543629"/>
    <lineage>
        <taxon>Bacteria</taxon>
        <taxon>Bacillati</taxon>
        <taxon>Actinomycetota</taxon>
        <taxon>Actinomycetes</taxon>
        <taxon>Pseudonocardiales</taxon>
        <taxon>Pseudonocardiaceae</taxon>
        <taxon>Amycolatopsis</taxon>
    </lineage>
</organism>
<name>A0ABP6WLK4_9PSEU</name>
<protein>
    <submittedName>
        <fullName evidence="1">Uncharacterized protein</fullName>
    </submittedName>
</protein>
<reference evidence="2" key="1">
    <citation type="journal article" date="2019" name="Int. J. Syst. Evol. Microbiol.">
        <title>The Global Catalogue of Microorganisms (GCM) 10K type strain sequencing project: providing services to taxonomists for standard genome sequencing and annotation.</title>
        <authorList>
            <consortium name="The Broad Institute Genomics Platform"/>
            <consortium name="The Broad Institute Genome Sequencing Center for Infectious Disease"/>
            <person name="Wu L."/>
            <person name="Ma J."/>
        </authorList>
    </citation>
    <scope>NUCLEOTIDE SEQUENCE [LARGE SCALE GENOMIC DNA]</scope>
    <source>
        <strain evidence="2">JCM 16898</strain>
    </source>
</reference>
<dbReference type="Proteomes" id="UP001500689">
    <property type="component" value="Unassembled WGS sequence"/>
</dbReference>
<sequence length="72" mass="7542">MRRYGGWCGSARDWRGSVRGLVWVGTELAEAPGVMSGVTGAGFMNGATGVTRFGIMSGITGIGVMSYDRPEP</sequence>
<evidence type="ECO:0000313" key="1">
    <source>
        <dbReference type="EMBL" id="GAA3552694.1"/>
    </source>
</evidence>
<accession>A0ABP6WLK4</accession>